<keyword evidence="1 2" id="KW-0597">Phosphoprotein</keyword>
<sequence>MKKNVLVIDDSLPIRYLLEAVLSRKHKVTSAGDGLSAMAWLTKGNVPDLIITDLQMPNIDGWELIDYLSTSNLYQQIPVIVLSGIINSKETFQNKHYDNVRGILTKPFDPVMLLDKVDGIFDNRFMYVFS</sequence>
<dbReference type="OrthoDB" id="9789181at2"/>
<dbReference type="PANTHER" id="PTHR44591:SF3">
    <property type="entry name" value="RESPONSE REGULATORY DOMAIN-CONTAINING PROTEIN"/>
    <property type="match status" value="1"/>
</dbReference>
<dbReference type="EMBL" id="PYAW01000007">
    <property type="protein sequence ID" value="PSL43743.1"/>
    <property type="molecule type" value="Genomic_DNA"/>
</dbReference>
<dbReference type="Gene3D" id="3.40.50.2300">
    <property type="match status" value="1"/>
</dbReference>
<dbReference type="InterPro" id="IPR011006">
    <property type="entry name" value="CheY-like_superfamily"/>
</dbReference>
<dbReference type="RefSeq" id="WP_158267141.1">
    <property type="nucleotide sequence ID" value="NZ_PYAW01000007.1"/>
</dbReference>
<feature type="modified residue" description="4-aspartylphosphate" evidence="2">
    <location>
        <position position="53"/>
    </location>
</feature>
<gene>
    <name evidence="4" type="ORF">CLV51_10752</name>
</gene>
<dbReference type="SUPFAM" id="SSF52172">
    <property type="entry name" value="CheY-like"/>
    <property type="match status" value="1"/>
</dbReference>
<dbReference type="AlphaFoldDB" id="A0A2P8HBZ0"/>
<comment type="caution">
    <text evidence="4">The sequence shown here is derived from an EMBL/GenBank/DDBJ whole genome shotgun (WGS) entry which is preliminary data.</text>
</comment>
<accession>A0A2P8HBZ0</accession>
<protein>
    <submittedName>
        <fullName evidence="4">Two-component system chemotaxis response regulator CheY</fullName>
    </submittedName>
</protein>
<evidence type="ECO:0000259" key="3">
    <source>
        <dbReference type="PROSITE" id="PS50110"/>
    </source>
</evidence>
<dbReference type="PROSITE" id="PS50110">
    <property type="entry name" value="RESPONSE_REGULATORY"/>
    <property type="match status" value="1"/>
</dbReference>
<keyword evidence="5" id="KW-1185">Reference proteome</keyword>
<feature type="domain" description="Response regulatory" evidence="3">
    <location>
        <begin position="4"/>
        <end position="121"/>
    </location>
</feature>
<evidence type="ECO:0000313" key="5">
    <source>
        <dbReference type="Proteomes" id="UP000240971"/>
    </source>
</evidence>
<reference evidence="4 5" key="1">
    <citation type="submission" date="2018-03" db="EMBL/GenBank/DDBJ databases">
        <title>Genomic Encyclopedia of Archaeal and Bacterial Type Strains, Phase II (KMG-II): from individual species to whole genera.</title>
        <authorList>
            <person name="Goeker M."/>
        </authorList>
    </citation>
    <scope>NUCLEOTIDE SEQUENCE [LARGE SCALE GENOMIC DNA]</scope>
    <source>
        <strain evidence="4 5">DSM 24859</strain>
    </source>
</reference>
<dbReference type="GO" id="GO:0000160">
    <property type="term" value="P:phosphorelay signal transduction system"/>
    <property type="evidence" value="ECO:0007669"/>
    <property type="project" value="InterPro"/>
</dbReference>
<organism evidence="4 5">
    <name type="scientific">Chitinophaga niastensis</name>
    <dbReference type="NCBI Taxonomy" id="536980"/>
    <lineage>
        <taxon>Bacteria</taxon>
        <taxon>Pseudomonadati</taxon>
        <taxon>Bacteroidota</taxon>
        <taxon>Chitinophagia</taxon>
        <taxon>Chitinophagales</taxon>
        <taxon>Chitinophagaceae</taxon>
        <taxon>Chitinophaga</taxon>
    </lineage>
</organism>
<dbReference type="InterPro" id="IPR050595">
    <property type="entry name" value="Bact_response_regulator"/>
</dbReference>
<dbReference type="InterPro" id="IPR001789">
    <property type="entry name" value="Sig_transdc_resp-reg_receiver"/>
</dbReference>
<evidence type="ECO:0000256" key="1">
    <source>
        <dbReference type="ARBA" id="ARBA00022553"/>
    </source>
</evidence>
<dbReference type="SMART" id="SM00448">
    <property type="entry name" value="REC"/>
    <property type="match status" value="1"/>
</dbReference>
<evidence type="ECO:0000313" key="4">
    <source>
        <dbReference type="EMBL" id="PSL43743.1"/>
    </source>
</evidence>
<evidence type="ECO:0000256" key="2">
    <source>
        <dbReference type="PROSITE-ProRule" id="PRU00169"/>
    </source>
</evidence>
<dbReference type="Proteomes" id="UP000240971">
    <property type="component" value="Unassembled WGS sequence"/>
</dbReference>
<name>A0A2P8HBZ0_CHINA</name>
<dbReference type="PANTHER" id="PTHR44591">
    <property type="entry name" value="STRESS RESPONSE REGULATOR PROTEIN 1"/>
    <property type="match status" value="1"/>
</dbReference>
<proteinExistence type="predicted"/>
<dbReference type="Pfam" id="PF00072">
    <property type="entry name" value="Response_reg"/>
    <property type="match status" value="1"/>
</dbReference>